<accession>A0A3L7JSK5</accession>
<feature type="transmembrane region" description="Helical" evidence="1">
    <location>
        <begin position="49"/>
        <end position="72"/>
    </location>
</feature>
<keyword evidence="1" id="KW-0812">Transmembrane</keyword>
<dbReference type="AlphaFoldDB" id="A0A3L7JSK5"/>
<evidence type="ECO:0000313" key="3">
    <source>
        <dbReference type="Proteomes" id="UP000276770"/>
    </source>
</evidence>
<dbReference type="RefSeq" id="WP_121681846.1">
    <property type="nucleotide sequence ID" value="NZ_RCVZ01000013.1"/>
</dbReference>
<keyword evidence="1" id="KW-0472">Membrane</keyword>
<evidence type="ECO:0000256" key="1">
    <source>
        <dbReference type="SAM" id="Phobius"/>
    </source>
</evidence>
<protein>
    <submittedName>
        <fullName evidence="2">Uncharacterized protein</fullName>
    </submittedName>
</protein>
<gene>
    <name evidence="2" type="ORF">D9X91_16985</name>
</gene>
<keyword evidence="1" id="KW-1133">Transmembrane helix</keyword>
<comment type="caution">
    <text evidence="2">The sequence shown here is derived from an EMBL/GenBank/DDBJ whole genome shotgun (WGS) entry which is preliminary data.</text>
</comment>
<reference evidence="2 3" key="1">
    <citation type="submission" date="2018-10" db="EMBL/GenBank/DDBJ databases">
        <title>Falsibacillus sp. genome draft.</title>
        <authorList>
            <person name="Shi S."/>
        </authorList>
    </citation>
    <scope>NUCLEOTIDE SEQUENCE [LARGE SCALE GENOMIC DNA]</scope>
    <source>
        <strain evidence="2 3">GY 10110</strain>
    </source>
</reference>
<dbReference type="OrthoDB" id="9856504at2"/>
<keyword evidence="3" id="KW-1185">Reference proteome</keyword>
<sequence>MKNMLGFVTILSLIASIILVFICTCNYLIDYHTTGEHFTEAMKNNVYVSYWVYLLIFFAGTLVLSFLGSIILRPSVVEEEGFRVYEDPVRMGYGQGPPVEEYVTVRMKKSELSKVQGS</sequence>
<dbReference type="EMBL" id="RCVZ01000013">
    <property type="protein sequence ID" value="RLQ93676.1"/>
    <property type="molecule type" value="Genomic_DNA"/>
</dbReference>
<organism evidence="2 3">
    <name type="scientific">Falsibacillus albus</name>
    <dbReference type="NCBI Taxonomy" id="2478915"/>
    <lineage>
        <taxon>Bacteria</taxon>
        <taxon>Bacillati</taxon>
        <taxon>Bacillota</taxon>
        <taxon>Bacilli</taxon>
        <taxon>Bacillales</taxon>
        <taxon>Bacillaceae</taxon>
        <taxon>Falsibacillus</taxon>
    </lineage>
</organism>
<evidence type="ECO:0000313" key="2">
    <source>
        <dbReference type="EMBL" id="RLQ93676.1"/>
    </source>
</evidence>
<proteinExistence type="predicted"/>
<dbReference type="Proteomes" id="UP000276770">
    <property type="component" value="Unassembled WGS sequence"/>
</dbReference>
<name>A0A3L7JSK5_9BACI</name>
<feature type="transmembrane region" description="Helical" evidence="1">
    <location>
        <begin position="7"/>
        <end position="29"/>
    </location>
</feature>